<dbReference type="AlphaFoldDB" id="A0A382CTI0"/>
<dbReference type="PROSITE" id="PS00460">
    <property type="entry name" value="GLUTATHIONE_PEROXID_1"/>
    <property type="match status" value="1"/>
</dbReference>
<evidence type="ECO:0008006" key="5">
    <source>
        <dbReference type="Google" id="ProtNLM"/>
    </source>
</evidence>
<dbReference type="InterPro" id="IPR036249">
    <property type="entry name" value="Thioredoxin-like_sf"/>
</dbReference>
<comment type="similarity">
    <text evidence="1">Belongs to the glutathione peroxidase family.</text>
</comment>
<dbReference type="InterPro" id="IPR000889">
    <property type="entry name" value="Glutathione_peroxidase"/>
</dbReference>
<organism evidence="4">
    <name type="scientific">marine metagenome</name>
    <dbReference type="NCBI Taxonomy" id="408172"/>
    <lineage>
        <taxon>unclassified sequences</taxon>
        <taxon>metagenomes</taxon>
        <taxon>ecological metagenomes</taxon>
    </lineage>
</organism>
<dbReference type="PANTHER" id="PTHR11592:SF78">
    <property type="entry name" value="GLUTATHIONE PEROXIDASE"/>
    <property type="match status" value="1"/>
</dbReference>
<gene>
    <name evidence="4" type="ORF">METZ01_LOCUS181988</name>
</gene>
<dbReference type="PROSITE" id="PS51355">
    <property type="entry name" value="GLUTATHIONE_PEROXID_3"/>
    <property type="match status" value="1"/>
</dbReference>
<keyword evidence="2" id="KW-0575">Peroxidase</keyword>
<dbReference type="PRINTS" id="PR01011">
    <property type="entry name" value="GLUTPROXDASE"/>
</dbReference>
<dbReference type="Gene3D" id="3.40.30.10">
    <property type="entry name" value="Glutaredoxin"/>
    <property type="match status" value="1"/>
</dbReference>
<dbReference type="CDD" id="cd00340">
    <property type="entry name" value="GSH_Peroxidase"/>
    <property type="match status" value="1"/>
</dbReference>
<reference evidence="4" key="1">
    <citation type="submission" date="2018-05" db="EMBL/GenBank/DDBJ databases">
        <authorList>
            <person name="Lanie J.A."/>
            <person name="Ng W.-L."/>
            <person name="Kazmierczak K.M."/>
            <person name="Andrzejewski T.M."/>
            <person name="Davidsen T.M."/>
            <person name="Wayne K.J."/>
            <person name="Tettelin H."/>
            <person name="Glass J.I."/>
            <person name="Rusch D."/>
            <person name="Podicherti R."/>
            <person name="Tsui H.-C.T."/>
            <person name="Winkler M.E."/>
        </authorList>
    </citation>
    <scope>NUCLEOTIDE SEQUENCE</scope>
</reference>
<dbReference type="EMBL" id="UINC01035936">
    <property type="protein sequence ID" value="SVB29134.1"/>
    <property type="molecule type" value="Genomic_DNA"/>
</dbReference>
<evidence type="ECO:0000256" key="2">
    <source>
        <dbReference type="ARBA" id="ARBA00022559"/>
    </source>
</evidence>
<dbReference type="InterPro" id="IPR029759">
    <property type="entry name" value="GPX_AS"/>
</dbReference>
<dbReference type="GO" id="GO:0004601">
    <property type="term" value="F:peroxidase activity"/>
    <property type="evidence" value="ECO:0007669"/>
    <property type="project" value="UniProtKB-KW"/>
</dbReference>
<dbReference type="SUPFAM" id="SSF52833">
    <property type="entry name" value="Thioredoxin-like"/>
    <property type="match status" value="1"/>
</dbReference>
<dbReference type="PIRSF" id="PIRSF000303">
    <property type="entry name" value="Glutathion_perox"/>
    <property type="match status" value="1"/>
</dbReference>
<sequence>MNIDYTTTIELISGRLIDLSEFRGKVLLICNTASRCGYTPQYAELEQLYRSHKEKGLEILGFPCNQFGRQEPGTGVEIMEFCQRHYDVSFQMCAKVRVNGQREHPLFHQLKQSRRGFLGTRRIMWNFTKFLVGRQGDVLARYGSRRSPSSLIKKIDTALGD</sequence>
<dbReference type="FunFam" id="3.40.30.10:FF:000010">
    <property type="entry name" value="Glutathione peroxidase"/>
    <property type="match status" value="1"/>
</dbReference>
<dbReference type="GO" id="GO:0034599">
    <property type="term" value="P:cellular response to oxidative stress"/>
    <property type="evidence" value="ECO:0007669"/>
    <property type="project" value="TreeGrafter"/>
</dbReference>
<name>A0A382CTI0_9ZZZZ</name>
<evidence type="ECO:0000313" key="4">
    <source>
        <dbReference type="EMBL" id="SVB29134.1"/>
    </source>
</evidence>
<protein>
    <recommendedName>
        <fullName evidence="5">Glutathione peroxidase</fullName>
    </recommendedName>
</protein>
<dbReference type="PROSITE" id="PS00763">
    <property type="entry name" value="GLUTATHIONE_PEROXID_2"/>
    <property type="match status" value="1"/>
</dbReference>
<accession>A0A382CTI0</accession>
<keyword evidence="3" id="KW-0560">Oxidoreductase</keyword>
<dbReference type="Pfam" id="PF00255">
    <property type="entry name" value="GSHPx"/>
    <property type="match status" value="1"/>
</dbReference>
<evidence type="ECO:0000256" key="3">
    <source>
        <dbReference type="ARBA" id="ARBA00023002"/>
    </source>
</evidence>
<dbReference type="PANTHER" id="PTHR11592">
    <property type="entry name" value="GLUTATHIONE PEROXIDASE"/>
    <property type="match status" value="1"/>
</dbReference>
<evidence type="ECO:0000256" key="1">
    <source>
        <dbReference type="ARBA" id="ARBA00006926"/>
    </source>
</evidence>
<proteinExistence type="inferred from homology"/>
<dbReference type="InterPro" id="IPR029760">
    <property type="entry name" value="GPX_CS"/>
</dbReference>